<dbReference type="EMBL" id="FZOA01000003">
    <property type="protein sequence ID" value="SNR73743.1"/>
    <property type="molecule type" value="Genomic_DNA"/>
</dbReference>
<accession>A0A238YT24</accession>
<proteinExistence type="predicted"/>
<dbReference type="Proteomes" id="UP000198305">
    <property type="component" value="Unassembled WGS sequence"/>
</dbReference>
<feature type="compositionally biased region" description="Polar residues" evidence="1">
    <location>
        <begin position="1"/>
        <end position="24"/>
    </location>
</feature>
<keyword evidence="3" id="KW-1185">Reference proteome</keyword>
<feature type="compositionally biased region" description="Basic and acidic residues" evidence="1">
    <location>
        <begin position="59"/>
        <end position="74"/>
    </location>
</feature>
<name>A0A238YT24_9PROT</name>
<dbReference type="OrthoDB" id="9131103at2"/>
<protein>
    <submittedName>
        <fullName evidence="2">Uncharacterized protein</fullName>
    </submittedName>
</protein>
<feature type="compositionally biased region" description="Low complexity" evidence="1">
    <location>
        <begin position="25"/>
        <end position="58"/>
    </location>
</feature>
<dbReference type="RefSeq" id="WP_089374921.1">
    <property type="nucleotide sequence ID" value="NZ_FZOA01000003.1"/>
</dbReference>
<reference evidence="3" key="1">
    <citation type="submission" date="2017-06" db="EMBL/GenBank/DDBJ databases">
        <authorList>
            <person name="Varghese N."/>
            <person name="Submissions S."/>
        </authorList>
    </citation>
    <scope>NUCLEOTIDE SEQUENCE [LARGE SCALE GENOMIC DNA]</scope>
    <source>
        <strain evidence="3">Ca-68</strain>
    </source>
</reference>
<feature type="region of interest" description="Disordered" evidence="1">
    <location>
        <begin position="1"/>
        <end position="74"/>
    </location>
</feature>
<evidence type="ECO:0000256" key="1">
    <source>
        <dbReference type="SAM" id="MobiDB-lite"/>
    </source>
</evidence>
<sequence>MTTETLMTDTANNSTQAGDASTQADQGTEQTQNQEGQQQAADQQPADTGADSAAAAGAEEGKPEGAPESYDFKAPEGQAFDEGVISAFSEVAKELNLSQDNAQKVLDKMAPVIQQQQVQQLSQARAAWVETVKADKEIGGDKLNENLAIAQRGIKHVGSPELTTLLNESGLGDHPEVIRTFVRIGKLFSEDGFVAGKPAAHSQKSTAEILYDNPQGN</sequence>
<organism evidence="2 3">
    <name type="scientific">Methylobacillus rhizosphaerae</name>
    <dbReference type="NCBI Taxonomy" id="551994"/>
    <lineage>
        <taxon>Bacteria</taxon>
        <taxon>Pseudomonadati</taxon>
        <taxon>Pseudomonadota</taxon>
        <taxon>Betaproteobacteria</taxon>
        <taxon>Nitrosomonadales</taxon>
        <taxon>Methylophilaceae</taxon>
        <taxon>Methylobacillus</taxon>
    </lineage>
</organism>
<evidence type="ECO:0000313" key="3">
    <source>
        <dbReference type="Proteomes" id="UP000198305"/>
    </source>
</evidence>
<evidence type="ECO:0000313" key="2">
    <source>
        <dbReference type="EMBL" id="SNR73743.1"/>
    </source>
</evidence>
<gene>
    <name evidence="2" type="ORF">SAMN05192560_0777</name>
</gene>
<dbReference type="AlphaFoldDB" id="A0A238YT24"/>